<evidence type="ECO:0000313" key="4">
    <source>
        <dbReference type="Proteomes" id="UP000316292"/>
    </source>
</evidence>
<dbReference type="Proteomes" id="UP000316292">
    <property type="component" value="Unassembled WGS sequence"/>
</dbReference>
<evidence type="ECO:0000313" key="2">
    <source>
        <dbReference type="EMBL" id="TMQ48716.1"/>
    </source>
</evidence>
<dbReference type="EMBL" id="VBOV01000247">
    <property type="protein sequence ID" value="TMQ55652.1"/>
    <property type="molecule type" value="Genomic_DNA"/>
</dbReference>
<accession>A0A538SWB0</accession>
<evidence type="ECO:0000313" key="3">
    <source>
        <dbReference type="EMBL" id="TMQ55652.1"/>
    </source>
</evidence>
<dbReference type="Proteomes" id="UP000320913">
    <property type="component" value="Unassembled WGS sequence"/>
</dbReference>
<dbReference type="AlphaFoldDB" id="A0A538SWB0"/>
<dbReference type="EMBL" id="VBOR01000067">
    <property type="protein sequence ID" value="TMQ48716.1"/>
    <property type="molecule type" value="Genomic_DNA"/>
</dbReference>
<sequence>MAGFVDKLLNLDRRWLFLLVFIGVAVPIILPIGLPVTTTGSTRSAFEYIEALKPGDYVIISFDYGPSSAPENDPMAEGIMRQCFLKRIRVVILALYQLGGLQLASNSIAKVSAEFPNLKYGEDYVNLGYKDGAAAVMKRMGDDIVGAFPADVRGTPLAQIPMMKGLRSLRQVSVVVTVATGLIGEYWITQAHQQSGVPVIVGPTAVGAPKYYAYLNAGQLVGMLGGMKGAAEYEKLLAARYPELGRFYRSTRAFTATKGMDAQTVIHFIIILFILIGNVAFMSRRAAQKKAAAR</sequence>
<keyword evidence="1" id="KW-0472">Membrane</keyword>
<proteinExistence type="predicted"/>
<comment type="caution">
    <text evidence="3">The sequence shown here is derived from an EMBL/GenBank/DDBJ whole genome shotgun (WGS) entry which is preliminary data.</text>
</comment>
<feature type="transmembrane region" description="Helical" evidence="1">
    <location>
        <begin position="264"/>
        <end position="281"/>
    </location>
</feature>
<feature type="transmembrane region" description="Helical" evidence="1">
    <location>
        <begin position="15"/>
        <end position="34"/>
    </location>
</feature>
<protein>
    <submittedName>
        <fullName evidence="3">Uncharacterized protein</fullName>
    </submittedName>
</protein>
<organism evidence="3 5">
    <name type="scientific">Eiseniibacteriota bacterium</name>
    <dbReference type="NCBI Taxonomy" id="2212470"/>
    <lineage>
        <taxon>Bacteria</taxon>
        <taxon>Candidatus Eiseniibacteriota</taxon>
    </lineage>
</organism>
<keyword evidence="1" id="KW-0812">Transmembrane</keyword>
<keyword evidence="1" id="KW-1133">Transmembrane helix</keyword>
<reference evidence="4 5" key="1">
    <citation type="journal article" date="2019" name="Nat. Microbiol.">
        <title>Mediterranean grassland soil C-N compound turnover is dependent on rainfall and depth, and is mediated by genomically divergent microorganisms.</title>
        <authorList>
            <person name="Diamond S."/>
            <person name="Andeer P.F."/>
            <person name="Li Z."/>
            <person name="Crits-Christoph A."/>
            <person name="Burstein D."/>
            <person name="Anantharaman K."/>
            <person name="Lane K.R."/>
            <person name="Thomas B.C."/>
            <person name="Pan C."/>
            <person name="Northen T.R."/>
            <person name="Banfield J.F."/>
        </authorList>
    </citation>
    <scope>NUCLEOTIDE SEQUENCE [LARGE SCALE GENOMIC DNA]</scope>
    <source>
        <strain evidence="2">WS_1</strain>
        <strain evidence="3">WS_5</strain>
    </source>
</reference>
<evidence type="ECO:0000256" key="1">
    <source>
        <dbReference type="SAM" id="Phobius"/>
    </source>
</evidence>
<evidence type="ECO:0000313" key="5">
    <source>
        <dbReference type="Proteomes" id="UP000320913"/>
    </source>
</evidence>
<feature type="transmembrane region" description="Helical" evidence="1">
    <location>
        <begin position="172"/>
        <end position="189"/>
    </location>
</feature>
<name>A0A538SWB0_UNCEI</name>
<gene>
    <name evidence="2" type="ORF">E6K71_06695</name>
    <name evidence="3" type="ORF">E6K75_09235</name>
</gene>